<protein>
    <submittedName>
        <fullName evidence="3">PsiF repeat-containing protein</fullName>
    </submittedName>
</protein>
<keyword evidence="2" id="KW-0732">Signal</keyword>
<feature type="compositionally biased region" description="Polar residues" evidence="1">
    <location>
        <begin position="60"/>
        <end position="70"/>
    </location>
</feature>
<keyword evidence="4" id="KW-1185">Reference proteome</keyword>
<dbReference type="EMBL" id="VLJN01000023">
    <property type="protein sequence ID" value="TWG83854.1"/>
    <property type="molecule type" value="Genomic_DNA"/>
</dbReference>
<evidence type="ECO:0000313" key="4">
    <source>
        <dbReference type="Proteomes" id="UP000318141"/>
    </source>
</evidence>
<name>A0A562BFA8_9BURK</name>
<evidence type="ECO:0000256" key="1">
    <source>
        <dbReference type="SAM" id="MobiDB-lite"/>
    </source>
</evidence>
<feature type="region of interest" description="Disordered" evidence="1">
    <location>
        <begin position="60"/>
        <end position="83"/>
    </location>
</feature>
<feature type="signal peptide" evidence="2">
    <location>
        <begin position="1"/>
        <end position="21"/>
    </location>
</feature>
<dbReference type="InterPro" id="IPR011690">
    <property type="entry name" value="P_starv_induced_PsiF"/>
</dbReference>
<feature type="chain" id="PRO_5021975231" evidence="2">
    <location>
        <begin position="22"/>
        <end position="97"/>
    </location>
</feature>
<dbReference type="Pfam" id="PF07769">
    <property type="entry name" value="PsiF_repeat"/>
    <property type="match status" value="2"/>
</dbReference>
<proteinExistence type="predicted"/>
<sequence>MKRLIATCVLAVPMLAGAALAQTAAPGNSQQDKMKACNAQAAGKTGDARKAFMKDCLSNKPATAGNTQQQKMKDCNAQAAGKKGDERKAFMKQCLSA</sequence>
<evidence type="ECO:0000313" key="3">
    <source>
        <dbReference type="EMBL" id="TWG83854.1"/>
    </source>
</evidence>
<accession>A0A562BFA8</accession>
<gene>
    <name evidence="3" type="ORF">L602_000300000690</name>
</gene>
<dbReference type="Proteomes" id="UP000318141">
    <property type="component" value="Unassembled WGS sequence"/>
</dbReference>
<organism evidence="3 4">
    <name type="scientific">Cupriavidus gilardii J11</name>
    <dbReference type="NCBI Taxonomy" id="936133"/>
    <lineage>
        <taxon>Bacteria</taxon>
        <taxon>Pseudomonadati</taxon>
        <taxon>Pseudomonadota</taxon>
        <taxon>Betaproteobacteria</taxon>
        <taxon>Burkholderiales</taxon>
        <taxon>Burkholderiaceae</taxon>
        <taxon>Cupriavidus</taxon>
    </lineage>
</organism>
<evidence type="ECO:0000256" key="2">
    <source>
        <dbReference type="SAM" id="SignalP"/>
    </source>
</evidence>
<reference evidence="3 4" key="1">
    <citation type="submission" date="2019-07" db="EMBL/GenBank/DDBJ databases">
        <title>Genome sequencing of lignin-degrading bacterial isolates.</title>
        <authorList>
            <person name="Gladden J."/>
        </authorList>
    </citation>
    <scope>NUCLEOTIDE SEQUENCE [LARGE SCALE GENOMIC DNA]</scope>
    <source>
        <strain evidence="3 4">J11</strain>
    </source>
</reference>
<dbReference type="AlphaFoldDB" id="A0A562BFA8"/>
<comment type="caution">
    <text evidence="3">The sequence shown here is derived from an EMBL/GenBank/DDBJ whole genome shotgun (WGS) entry which is preliminary data.</text>
</comment>